<dbReference type="AlphaFoldDB" id="A0A9P6AJR4"/>
<reference evidence="2" key="1">
    <citation type="journal article" date="2020" name="Nat. Commun.">
        <title>Large-scale genome sequencing of mycorrhizal fungi provides insights into the early evolution of symbiotic traits.</title>
        <authorList>
            <person name="Miyauchi S."/>
            <person name="Kiss E."/>
            <person name="Kuo A."/>
            <person name="Drula E."/>
            <person name="Kohler A."/>
            <person name="Sanchez-Garcia M."/>
            <person name="Morin E."/>
            <person name="Andreopoulos B."/>
            <person name="Barry K.W."/>
            <person name="Bonito G."/>
            <person name="Buee M."/>
            <person name="Carver A."/>
            <person name="Chen C."/>
            <person name="Cichocki N."/>
            <person name="Clum A."/>
            <person name="Culley D."/>
            <person name="Crous P.W."/>
            <person name="Fauchery L."/>
            <person name="Girlanda M."/>
            <person name="Hayes R.D."/>
            <person name="Keri Z."/>
            <person name="LaButti K."/>
            <person name="Lipzen A."/>
            <person name="Lombard V."/>
            <person name="Magnuson J."/>
            <person name="Maillard F."/>
            <person name="Murat C."/>
            <person name="Nolan M."/>
            <person name="Ohm R.A."/>
            <person name="Pangilinan J."/>
            <person name="Pereira M.F."/>
            <person name="Perotto S."/>
            <person name="Peter M."/>
            <person name="Pfister S."/>
            <person name="Riley R."/>
            <person name="Sitrit Y."/>
            <person name="Stielow J.B."/>
            <person name="Szollosi G."/>
            <person name="Zifcakova L."/>
            <person name="Stursova M."/>
            <person name="Spatafora J.W."/>
            <person name="Tedersoo L."/>
            <person name="Vaario L.M."/>
            <person name="Yamada A."/>
            <person name="Yan M."/>
            <person name="Wang P."/>
            <person name="Xu J."/>
            <person name="Bruns T."/>
            <person name="Baldrian P."/>
            <person name="Vilgalys R."/>
            <person name="Dunand C."/>
            <person name="Henrissat B."/>
            <person name="Grigoriev I.V."/>
            <person name="Hibbett D."/>
            <person name="Nagy L.G."/>
            <person name="Martin F.M."/>
        </authorList>
    </citation>
    <scope>NUCLEOTIDE SEQUENCE</scope>
    <source>
        <strain evidence="2">UP504</strain>
    </source>
</reference>
<dbReference type="Proteomes" id="UP000886523">
    <property type="component" value="Unassembled WGS sequence"/>
</dbReference>
<protein>
    <submittedName>
        <fullName evidence="2">Uncharacterized protein</fullName>
    </submittedName>
</protein>
<feature type="region of interest" description="Disordered" evidence="1">
    <location>
        <begin position="167"/>
        <end position="213"/>
    </location>
</feature>
<proteinExistence type="predicted"/>
<comment type="caution">
    <text evidence="2">The sequence shown here is derived from an EMBL/GenBank/DDBJ whole genome shotgun (WGS) entry which is preliminary data.</text>
</comment>
<sequence>MTLTQFRSVTVDPYRYPFAGTVILSPNTPGDLIVVTSRAGSQPASACLMLSLQGDTSFGLVLRRFYRVYDRVGTFSVLDWLSGYRCLSFAFDFSQVMNAVSSLTGWGCWRGVEPHAQGYDAFGKRPVERFFNRIPAGAVAIAERDRTLVAMPDFYRLRDLEVTDKMDTGIRHSQDGAPDSEPASDLALRSGQSCTSNQEYSGSSPMTWSKDGDAEAAPVDAAWSDLFDNREKLETYSRSRQLLLKPKGTSNISVVSSTLHPPVRQAGVLDSGDYTLRPTLLDANAPYRAFITRTQSDPPSYTPAMNVQNNRVKTILPYYQSLFTKFFSSCRCALEHWSSVARYLKVPDVPLPPTKPTSLGRSTRSNSYPTPFGQGTAEYVMHLAIDHMILCEWVHQSLVSWSIRIDDRRDTVPDRCPDSPEAAAAAAAEYFAAMKKWDEQNVDVAEYIVHVEVPLVHVQHPVNWFIRPHLGYPGELDRNDRPLCEAASRRFACWRNLRD</sequence>
<evidence type="ECO:0000313" key="2">
    <source>
        <dbReference type="EMBL" id="KAF9506131.1"/>
    </source>
</evidence>
<dbReference type="EMBL" id="MU129122">
    <property type="protein sequence ID" value="KAF9506131.1"/>
    <property type="molecule type" value="Genomic_DNA"/>
</dbReference>
<accession>A0A9P6AJR4</accession>
<name>A0A9P6AJR4_9AGAM</name>
<gene>
    <name evidence="2" type="ORF">BS47DRAFT_1399730</name>
</gene>
<keyword evidence="3" id="KW-1185">Reference proteome</keyword>
<evidence type="ECO:0000256" key="1">
    <source>
        <dbReference type="SAM" id="MobiDB-lite"/>
    </source>
</evidence>
<evidence type="ECO:0000313" key="3">
    <source>
        <dbReference type="Proteomes" id="UP000886523"/>
    </source>
</evidence>
<organism evidence="2 3">
    <name type="scientific">Hydnum rufescens UP504</name>
    <dbReference type="NCBI Taxonomy" id="1448309"/>
    <lineage>
        <taxon>Eukaryota</taxon>
        <taxon>Fungi</taxon>
        <taxon>Dikarya</taxon>
        <taxon>Basidiomycota</taxon>
        <taxon>Agaricomycotina</taxon>
        <taxon>Agaricomycetes</taxon>
        <taxon>Cantharellales</taxon>
        <taxon>Hydnaceae</taxon>
        <taxon>Hydnum</taxon>
    </lineage>
</organism>
<feature type="compositionally biased region" description="Polar residues" evidence="1">
    <location>
        <begin position="190"/>
        <end position="207"/>
    </location>
</feature>